<accession>A0A0A0JW29</accession>
<dbReference type="Proteomes" id="UP000030013">
    <property type="component" value="Unassembled WGS sequence"/>
</dbReference>
<dbReference type="AlphaFoldDB" id="A0A0A0JW29"/>
<dbReference type="STRING" id="1385519.N801_10860"/>
<keyword evidence="2" id="KW-1185">Reference proteome</keyword>
<gene>
    <name evidence="1" type="ORF">N801_10860</name>
</gene>
<proteinExistence type="predicted"/>
<name>A0A0A0JW29_9MICO</name>
<evidence type="ECO:0000313" key="1">
    <source>
        <dbReference type="EMBL" id="KGN40879.1"/>
    </source>
</evidence>
<protein>
    <submittedName>
        <fullName evidence="1">Uncharacterized protein</fullName>
    </submittedName>
</protein>
<reference evidence="1 2" key="1">
    <citation type="submission" date="2013-08" db="EMBL/GenBank/DDBJ databases">
        <title>The genome sequence of Knoellia aerolata.</title>
        <authorList>
            <person name="Zhu W."/>
            <person name="Wang G."/>
        </authorList>
    </citation>
    <scope>NUCLEOTIDE SEQUENCE [LARGE SCALE GENOMIC DNA]</scope>
    <source>
        <strain evidence="1 2">DSM 18566</strain>
    </source>
</reference>
<comment type="caution">
    <text evidence="1">The sequence shown here is derived from an EMBL/GenBank/DDBJ whole genome shotgun (WGS) entry which is preliminary data.</text>
</comment>
<sequence>MDPLVSMTSIVVRGFTAAGVTVTGTLVPPMVALTD</sequence>
<evidence type="ECO:0000313" key="2">
    <source>
        <dbReference type="Proteomes" id="UP000030013"/>
    </source>
</evidence>
<organism evidence="1 2">
    <name type="scientific">Knoellia aerolata DSM 18566</name>
    <dbReference type="NCBI Taxonomy" id="1385519"/>
    <lineage>
        <taxon>Bacteria</taxon>
        <taxon>Bacillati</taxon>
        <taxon>Actinomycetota</taxon>
        <taxon>Actinomycetes</taxon>
        <taxon>Micrococcales</taxon>
        <taxon>Intrasporangiaceae</taxon>
        <taxon>Knoellia</taxon>
    </lineage>
</organism>
<dbReference type="EMBL" id="AVPL01000029">
    <property type="protein sequence ID" value="KGN40879.1"/>
    <property type="molecule type" value="Genomic_DNA"/>
</dbReference>